<dbReference type="RefSeq" id="WP_077382531.1">
    <property type="nucleotide sequence ID" value="NZ_FTPD01000067.1"/>
</dbReference>
<dbReference type="Proteomes" id="UP000188388">
    <property type="component" value="Unassembled WGS sequence"/>
</dbReference>
<keyword evidence="7" id="KW-1185">Reference proteome</keyword>
<feature type="domain" description="HTH araC/xylS-type" evidence="5">
    <location>
        <begin position="264"/>
        <end position="362"/>
    </location>
</feature>
<gene>
    <name evidence="6" type="ORF">BQ8794_70101</name>
</gene>
<dbReference type="GO" id="GO:0003700">
    <property type="term" value="F:DNA-binding transcription factor activity"/>
    <property type="evidence" value="ECO:0007669"/>
    <property type="project" value="InterPro"/>
</dbReference>
<evidence type="ECO:0000256" key="2">
    <source>
        <dbReference type="ARBA" id="ARBA00023125"/>
    </source>
</evidence>
<evidence type="ECO:0000256" key="4">
    <source>
        <dbReference type="SAM" id="MobiDB-lite"/>
    </source>
</evidence>
<evidence type="ECO:0000259" key="5">
    <source>
        <dbReference type="PROSITE" id="PS01124"/>
    </source>
</evidence>
<dbReference type="InterPro" id="IPR009057">
    <property type="entry name" value="Homeodomain-like_sf"/>
</dbReference>
<dbReference type="Pfam" id="PF12852">
    <property type="entry name" value="Cupin_6"/>
    <property type="match status" value="1"/>
</dbReference>
<sequence>MGTLHDPASQSLAAASVPAPSPGRRAEEVVPDAAPSAAPDKDVLSDVLRVIKLTGALFFWVDASSPWSVEVPRADSFAHLILPRAQHVISYHIITQGSGSVSIGDGPPMEFAEGDILVIPHEDSYAMCSAPGVRSGLSLEDSLDFFRAMATGQLPFVVNEGGDGPGLTRYVCGFLGCDARPFNPLLGALPPLIRIRRAAGAPSDLLDRLIELTLAEVSVQRPGAECIRLRLSELMFVEVVRRYLEALPSEQTGWLAGLRDPAVGRAVALVHENPAQGWTIEELAHETGVSRSVLAARFTRLVGCPPMQYLTRWRVQLAARLLTDGLAKVSTVGRDVGYESEAAFSRSFKKLAGVSPAGWRSGRRG</sequence>
<proteinExistence type="predicted"/>
<keyword evidence="1" id="KW-0805">Transcription regulation</keyword>
<reference evidence="7" key="1">
    <citation type="submission" date="2017-01" db="EMBL/GenBank/DDBJ databases">
        <authorList>
            <person name="Brunel B."/>
        </authorList>
    </citation>
    <scope>NUCLEOTIDE SEQUENCE [LARGE SCALE GENOMIC DNA]</scope>
</reference>
<dbReference type="AlphaFoldDB" id="A0A1R3VH64"/>
<feature type="compositionally biased region" description="Low complexity" evidence="4">
    <location>
        <begin position="7"/>
        <end position="18"/>
    </location>
</feature>
<dbReference type="EMBL" id="FTPD01000067">
    <property type="protein sequence ID" value="SIT59171.1"/>
    <property type="molecule type" value="Genomic_DNA"/>
</dbReference>
<dbReference type="PROSITE" id="PS01124">
    <property type="entry name" value="HTH_ARAC_FAMILY_2"/>
    <property type="match status" value="1"/>
</dbReference>
<dbReference type="SUPFAM" id="SSF46689">
    <property type="entry name" value="Homeodomain-like"/>
    <property type="match status" value="2"/>
</dbReference>
<evidence type="ECO:0000313" key="6">
    <source>
        <dbReference type="EMBL" id="SIT59171.1"/>
    </source>
</evidence>
<dbReference type="InterPro" id="IPR018062">
    <property type="entry name" value="HTH_AraC-typ_CS"/>
</dbReference>
<accession>A0A1R3VH64</accession>
<evidence type="ECO:0000256" key="3">
    <source>
        <dbReference type="ARBA" id="ARBA00023163"/>
    </source>
</evidence>
<feature type="region of interest" description="Disordered" evidence="4">
    <location>
        <begin position="1"/>
        <end position="36"/>
    </location>
</feature>
<dbReference type="SMART" id="SM00342">
    <property type="entry name" value="HTH_ARAC"/>
    <property type="match status" value="1"/>
</dbReference>
<dbReference type="GO" id="GO:0043565">
    <property type="term" value="F:sequence-specific DNA binding"/>
    <property type="evidence" value="ECO:0007669"/>
    <property type="project" value="InterPro"/>
</dbReference>
<dbReference type="InterPro" id="IPR050204">
    <property type="entry name" value="AraC_XylS_family_regulators"/>
</dbReference>
<protein>
    <submittedName>
        <fullName evidence="6">Helix-turn-helix domain-containing protein</fullName>
    </submittedName>
</protein>
<dbReference type="Pfam" id="PF12833">
    <property type="entry name" value="HTH_18"/>
    <property type="match status" value="1"/>
</dbReference>
<dbReference type="InterPro" id="IPR018060">
    <property type="entry name" value="HTH_AraC"/>
</dbReference>
<dbReference type="PANTHER" id="PTHR46796">
    <property type="entry name" value="HTH-TYPE TRANSCRIPTIONAL ACTIVATOR RHAS-RELATED"/>
    <property type="match status" value="1"/>
</dbReference>
<dbReference type="STRING" id="1631249.BQ8794_70101"/>
<organism evidence="6 7">
    <name type="scientific">Mesorhizobium prunaredense</name>
    <dbReference type="NCBI Taxonomy" id="1631249"/>
    <lineage>
        <taxon>Bacteria</taxon>
        <taxon>Pseudomonadati</taxon>
        <taxon>Pseudomonadota</taxon>
        <taxon>Alphaproteobacteria</taxon>
        <taxon>Hyphomicrobiales</taxon>
        <taxon>Phyllobacteriaceae</taxon>
        <taxon>Mesorhizobium</taxon>
    </lineage>
</organism>
<dbReference type="Gene3D" id="1.10.10.60">
    <property type="entry name" value="Homeodomain-like"/>
    <property type="match status" value="2"/>
</dbReference>
<keyword evidence="2" id="KW-0238">DNA-binding</keyword>
<dbReference type="PANTHER" id="PTHR46796:SF13">
    <property type="entry name" value="HTH-TYPE TRANSCRIPTIONAL ACTIVATOR RHAS"/>
    <property type="match status" value="1"/>
</dbReference>
<keyword evidence="3" id="KW-0804">Transcription</keyword>
<dbReference type="PROSITE" id="PS00041">
    <property type="entry name" value="HTH_ARAC_FAMILY_1"/>
    <property type="match status" value="1"/>
</dbReference>
<evidence type="ECO:0000256" key="1">
    <source>
        <dbReference type="ARBA" id="ARBA00023015"/>
    </source>
</evidence>
<name>A0A1R3VH64_9HYPH</name>
<dbReference type="InterPro" id="IPR032783">
    <property type="entry name" value="AraC_lig"/>
</dbReference>
<evidence type="ECO:0000313" key="7">
    <source>
        <dbReference type="Proteomes" id="UP000188388"/>
    </source>
</evidence>